<dbReference type="GO" id="GO:0016757">
    <property type="term" value="F:glycosyltransferase activity"/>
    <property type="evidence" value="ECO:0007669"/>
    <property type="project" value="TreeGrafter"/>
</dbReference>
<keyword evidence="1" id="KW-0808">Transferase</keyword>
<dbReference type="GO" id="GO:0009103">
    <property type="term" value="P:lipopolysaccharide biosynthetic process"/>
    <property type="evidence" value="ECO:0007669"/>
    <property type="project" value="TreeGrafter"/>
</dbReference>
<accession>A0A977PWY7</accession>
<name>A0A977PWY7_9CYAN</name>
<sequence>MSANPNLKFTNGHPISSLIQKGRSNLVKKLSKSPKISIIVSDLSSKGAGRWGGASRPFLLKQALEKLGYQVNLVGLAYDHGLPLEFPTHFAYISPCAYYTGGITFYRKIQELLPYLDGDIIYAIKVKPSSFGIGLIRKYLSKRPLILDIDDWEMSWYGGDAYRYINHWKGFVNDLILPQGSLKHPDHPLYLQYLEKWINQADRLTVHSQFIQKRFGGVYLPNGKDIEHFNPHNYSPELSRQKYDLTSYRLLMFPGAPRPYKGLEDVLMALEILNQPDLRLVIVGGSPYDDYDRQLHAKWAKWLIILPKLPIEKMPEIVAAAHIIVIPQRDHPAALAQFPLKLTDGMAMAKPILSTMVGDIPAILSNAGYLVPPQQPAAIAQQIDWIFNHWSEAEEKGQMARQRCVEHYSIEAMSEILATLITQL</sequence>
<dbReference type="Gene3D" id="3.40.50.2000">
    <property type="entry name" value="Glycogen Phosphorylase B"/>
    <property type="match status" value="2"/>
</dbReference>
<dbReference type="EMBL" id="CP073041">
    <property type="protein sequence ID" value="UXE62229.1"/>
    <property type="molecule type" value="Genomic_DNA"/>
</dbReference>
<evidence type="ECO:0000256" key="1">
    <source>
        <dbReference type="ARBA" id="ARBA00022679"/>
    </source>
</evidence>
<dbReference type="CDD" id="cd03801">
    <property type="entry name" value="GT4_PimA-like"/>
    <property type="match status" value="1"/>
</dbReference>
<dbReference type="PANTHER" id="PTHR46401:SF2">
    <property type="entry name" value="GLYCOSYLTRANSFERASE WBBK-RELATED"/>
    <property type="match status" value="1"/>
</dbReference>
<dbReference type="AlphaFoldDB" id="A0A977PWY7"/>
<dbReference type="PANTHER" id="PTHR46401">
    <property type="entry name" value="GLYCOSYLTRANSFERASE WBBK-RELATED"/>
    <property type="match status" value="1"/>
</dbReference>
<proteinExistence type="predicted"/>
<gene>
    <name evidence="2" type="ORF">KA717_05195</name>
</gene>
<dbReference type="SUPFAM" id="SSF53756">
    <property type="entry name" value="UDP-Glycosyltransferase/glycogen phosphorylase"/>
    <property type="match status" value="1"/>
</dbReference>
<organism evidence="2">
    <name type="scientific">Woronichinia naegeliana WA131</name>
    <dbReference type="NCBI Taxonomy" id="2824559"/>
    <lineage>
        <taxon>Bacteria</taxon>
        <taxon>Bacillati</taxon>
        <taxon>Cyanobacteriota</taxon>
        <taxon>Cyanophyceae</taxon>
        <taxon>Synechococcales</taxon>
        <taxon>Coelosphaeriaceae</taxon>
        <taxon>Woronichinia</taxon>
    </lineage>
</organism>
<dbReference type="KEGG" id="wna:KA717_05195"/>
<reference evidence="2" key="1">
    <citation type="submission" date="2021-04" db="EMBL/GenBank/DDBJ databases">
        <title>Genome sequence of Woronichinia naegeliana from Washington state freshwater lake bloom.</title>
        <authorList>
            <person name="Dreher T.W."/>
        </authorList>
    </citation>
    <scope>NUCLEOTIDE SEQUENCE</scope>
    <source>
        <strain evidence="2">WA131</strain>
    </source>
</reference>
<dbReference type="Proteomes" id="UP001065613">
    <property type="component" value="Chromosome"/>
</dbReference>
<evidence type="ECO:0000313" key="2">
    <source>
        <dbReference type="EMBL" id="UXE62229.1"/>
    </source>
</evidence>
<dbReference type="Pfam" id="PF13692">
    <property type="entry name" value="Glyco_trans_1_4"/>
    <property type="match status" value="1"/>
</dbReference>
<protein>
    <submittedName>
        <fullName evidence="2">Glycosyltransferase family 4 protein</fullName>
    </submittedName>
</protein>